<evidence type="ECO:0000313" key="3">
    <source>
        <dbReference type="Proteomes" id="UP001141806"/>
    </source>
</evidence>
<evidence type="ECO:0000256" key="1">
    <source>
        <dbReference type="SAM" id="MobiDB-lite"/>
    </source>
</evidence>
<gene>
    <name evidence="2" type="ORF">NE237_000487</name>
</gene>
<evidence type="ECO:0000313" key="2">
    <source>
        <dbReference type="EMBL" id="KAJ4975381.1"/>
    </source>
</evidence>
<protein>
    <recommendedName>
        <fullName evidence="4">Deneddylase</fullName>
    </recommendedName>
</protein>
<name>A0A9Q0KSD0_9MAGN</name>
<accession>A0A9Q0KSD0</accession>
<dbReference type="PANTHER" id="PTHR35694">
    <property type="entry name" value="DENEDDYLASE"/>
    <property type="match status" value="1"/>
</dbReference>
<dbReference type="OrthoDB" id="1894747at2759"/>
<sequence>MVSVSLSSPYTSSTRLPVPLPQLSSPRDSIPFSRQRFRLPRKSIYVVACSPPKALPTTEQEILEAVAQTDGEKEKTADGGEAADEHIAAGMPTMVVETIFPGPSEENSTVSTRLFLPARKVKEKAKKLRHTLTPDILSSNASKNILAMTFRQVVLHHVWSFELTLFSPGTERNMGDLEKPREASAFVTLSSSDERVLSVLAEAVCMCAVEDTEKDFLGKSSGRTSNNIFHWFQNSRRIASKDSSVFIDKLFQNEMVENSKSLLEKFNAVKANIRHAKMKNQWWTSSTYSKLERFGGAEFSAWTREYIPAYRLQIDADKLKNVKFNGWKKSADNRWEALLTHSQMVGLANIIDMYYEDVYTLPNKQLSYSVARNRINLSVDKERSLWKLFSIILPCGFILFSVGVLSQLHWSHIVRKRPAVPFPALVSEVGCYQHQSIEATKLETQCVSIVQKIKDAYGWPGDIIVDSNIGAWTGELPSYFWRDKDAVVQEDVSSSAVDNEASSISSDTMNDEMKTAAKHIASYQVVLSKDGKTIGFQPTSKRAVNYWGDHPLTMELYNGQKLSPGLIEPGLKIPRPNEVAVIELLMSLNPGSQFALARPVQYLIRSD</sequence>
<feature type="region of interest" description="Disordered" evidence="1">
    <location>
        <begin position="1"/>
        <end position="29"/>
    </location>
</feature>
<dbReference type="PANTHER" id="PTHR35694:SF1">
    <property type="entry name" value="DENEDDYLASE"/>
    <property type="match status" value="1"/>
</dbReference>
<dbReference type="Proteomes" id="UP001141806">
    <property type="component" value="Unassembled WGS sequence"/>
</dbReference>
<comment type="caution">
    <text evidence="2">The sequence shown here is derived from an EMBL/GenBank/DDBJ whole genome shotgun (WGS) entry which is preliminary data.</text>
</comment>
<dbReference type="EMBL" id="JAMYWD010000003">
    <property type="protein sequence ID" value="KAJ4975381.1"/>
    <property type="molecule type" value="Genomic_DNA"/>
</dbReference>
<evidence type="ECO:0008006" key="4">
    <source>
        <dbReference type="Google" id="ProtNLM"/>
    </source>
</evidence>
<proteinExistence type="predicted"/>
<feature type="compositionally biased region" description="Low complexity" evidence="1">
    <location>
        <begin position="1"/>
        <end position="17"/>
    </location>
</feature>
<reference evidence="2" key="1">
    <citation type="journal article" date="2023" name="Plant J.">
        <title>The genome of the king protea, Protea cynaroides.</title>
        <authorList>
            <person name="Chang J."/>
            <person name="Duong T.A."/>
            <person name="Schoeman C."/>
            <person name="Ma X."/>
            <person name="Roodt D."/>
            <person name="Barker N."/>
            <person name="Li Z."/>
            <person name="Van de Peer Y."/>
            <person name="Mizrachi E."/>
        </authorList>
    </citation>
    <scope>NUCLEOTIDE SEQUENCE</scope>
    <source>
        <tissue evidence="2">Young leaves</tissue>
    </source>
</reference>
<organism evidence="2 3">
    <name type="scientific">Protea cynaroides</name>
    <dbReference type="NCBI Taxonomy" id="273540"/>
    <lineage>
        <taxon>Eukaryota</taxon>
        <taxon>Viridiplantae</taxon>
        <taxon>Streptophyta</taxon>
        <taxon>Embryophyta</taxon>
        <taxon>Tracheophyta</taxon>
        <taxon>Spermatophyta</taxon>
        <taxon>Magnoliopsida</taxon>
        <taxon>Proteales</taxon>
        <taxon>Proteaceae</taxon>
        <taxon>Protea</taxon>
    </lineage>
</organism>
<keyword evidence="3" id="KW-1185">Reference proteome</keyword>
<dbReference type="AlphaFoldDB" id="A0A9Q0KSD0"/>